<dbReference type="InterPro" id="IPR039426">
    <property type="entry name" value="TonB-dep_rcpt-like"/>
</dbReference>
<evidence type="ECO:0000256" key="2">
    <source>
        <dbReference type="ARBA" id="ARBA00022448"/>
    </source>
</evidence>
<evidence type="ECO:0000256" key="5">
    <source>
        <dbReference type="ARBA" id="ARBA00023136"/>
    </source>
</evidence>
<accession>A0AAW9S2S0</accession>
<comment type="caution">
    <text evidence="10">The sequence shown here is derived from an EMBL/GenBank/DDBJ whole genome shotgun (WGS) entry which is preliminary data.</text>
</comment>
<keyword evidence="2 7" id="KW-0813">Transport</keyword>
<dbReference type="SUPFAM" id="SSF49464">
    <property type="entry name" value="Carboxypeptidase regulatory domain-like"/>
    <property type="match status" value="1"/>
</dbReference>
<dbReference type="NCBIfam" id="TIGR04057">
    <property type="entry name" value="SusC_RagA_signa"/>
    <property type="match status" value="1"/>
</dbReference>
<keyword evidence="6 7" id="KW-0998">Cell outer membrane</keyword>
<dbReference type="InterPro" id="IPR023997">
    <property type="entry name" value="TonB-dep_OMP_SusC/RagA_CS"/>
</dbReference>
<dbReference type="InterPro" id="IPR036942">
    <property type="entry name" value="Beta-barrel_TonB_sf"/>
</dbReference>
<dbReference type="PROSITE" id="PS52016">
    <property type="entry name" value="TONB_DEPENDENT_REC_3"/>
    <property type="match status" value="1"/>
</dbReference>
<evidence type="ECO:0000256" key="7">
    <source>
        <dbReference type="PROSITE-ProRule" id="PRU01360"/>
    </source>
</evidence>
<dbReference type="Proteomes" id="UP001403385">
    <property type="component" value="Unassembled WGS sequence"/>
</dbReference>
<dbReference type="Gene3D" id="2.170.130.10">
    <property type="entry name" value="TonB-dependent receptor, plug domain"/>
    <property type="match status" value="1"/>
</dbReference>
<protein>
    <submittedName>
        <fullName evidence="10">SusC/RagA family TonB-linked outer membrane protein</fullName>
    </submittedName>
</protein>
<dbReference type="InterPro" id="IPR037066">
    <property type="entry name" value="Plug_dom_sf"/>
</dbReference>
<name>A0AAW9S2S0_9BACT</name>
<dbReference type="Pfam" id="PF07715">
    <property type="entry name" value="Plug"/>
    <property type="match status" value="1"/>
</dbReference>
<evidence type="ECO:0000313" key="10">
    <source>
        <dbReference type="EMBL" id="MEN7547366.1"/>
    </source>
</evidence>
<keyword evidence="11" id="KW-1185">Reference proteome</keyword>
<sequence length="1048" mass="119506">MIQRFLLFITLLFSGFCQAQESVTGKVFSRVDKEPLPGVNILIKGSLQGTVSGLDGSFSLLARPSDTLLFSIVGYERESVALNGRTQLQVSLPEKAAQLKEVTVYSTGYQQLSRERATGSFERLDREQLNRRVSTGILSRMEDISPGLVFHREGRERDFSIRGRSTLSANARPLIVVDNFPYEGDLSSLNPNDVESITVLKDAAAASIWGARAGNGVVVITTRKGKVQPKPRFSLTSHLTVIEKPDLFYPSRMSSEEFLDMEQWLFTRGFYKSAENSPRRTPLTPGVELLIAQREGKLSKEALEEEWEKLTRNEVRKDFERYFYRPALQQQYALQLRGGTSLYRYFISLGLDNNLESLQENSRERYSLSARNTWHVLNQKLEISLGVYGVQSQWQLDNPGPGSVRLSANAPVYPYARLQDGVIRDYRKGFVEQASNQGLLDWHYRPLDELSASPHSIRATDLRLTGGLQYLFPGGLKASVLSQYFSSDKTEEQLHPLASYYTRDLINQYTERGKDGELQRHIPLGGILDQRFQKTISQNLRFQLTYEKNWKQHQLSLLAGYEVREQVHQSTVQRLYGYDPELTTHQPVDYQSRFPRYHYPASKARIPHRDGVSLLTDRFLSSYANASYTFRDRYTFSASVRKDASNLFGVRANQKGVPLWSAGLAWTLSEEAFMKPLDLLKLRLTYGYNGNLDRSVSAYTTATRFGSNVRYQLPYAVIANPPNPDLRWERVRILNAGLDFATRGNRLSGSVEYFAKWGMDLIGQQPLPPSSGMNHFRGNSASTFGQGIDLKVKTLNLKGAFQWQTNWLFSWIKEKVSRYEVPALAKNYIQSGATGLYPLEGKPLYGIYSYRWAGLDPQTGDPRGYLEGQASTDYAAVLNATNLETMVYQGPARPVCFGAFRNTFSFKGLSLSINLTYRLGYYFRKNSIRYNNLLSGNVEHGDYRKRWQQPGDETFTQVPSLPERKNTNRDQLYLYSEALVEKGDHLRLQDIRLEYQLPIEKLPFHKAKVYLYANHLGILWKATGTPLDPDYRQTKPQRSLSLGFQLEF</sequence>
<comment type="similarity">
    <text evidence="7">Belongs to the TonB-dependent receptor family.</text>
</comment>
<keyword evidence="8" id="KW-0732">Signal</keyword>
<comment type="subcellular location">
    <subcellularLocation>
        <location evidence="1 7">Cell outer membrane</location>
        <topology evidence="1 7">Multi-pass membrane protein</topology>
    </subcellularLocation>
</comment>
<evidence type="ECO:0000259" key="9">
    <source>
        <dbReference type="Pfam" id="PF07715"/>
    </source>
</evidence>
<dbReference type="SUPFAM" id="SSF56935">
    <property type="entry name" value="Porins"/>
    <property type="match status" value="1"/>
</dbReference>
<gene>
    <name evidence="10" type="ORF">AAG747_05580</name>
</gene>
<keyword evidence="4 7" id="KW-0812">Transmembrane</keyword>
<dbReference type="GO" id="GO:0009279">
    <property type="term" value="C:cell outer membrane"/>
    <property type="evidence" value="ECO:0007669"/>
    <property type="project" value="UniProtKB-SubCell"/>
</dbReference>
<evidence type="ECO:0000256" key="8">
    <source>
        <dbReference type="SAM" id="SignalP"/>
    </source>
</evidence>
<evidence type="ECO:0000256" key="1">
    <source>
        <dbReference type="ARBA" id="ARBA00004571"/>
    </source>
</evidence>
<evidence type="ECO:0000256" key="3">
    <source>
        <dbReference type="ARBA" id="ARBA00022452"/>
    </source>
</evidence>
<dbReference type="EMBL" id="JBDKWZ010000002">
    <property type="protein sequence ID" value="MEN7547366.1"/>
    <property type="molecule type" value="Genomic_DNA"/>
</dbReference>
<dbReference type="RefSeq" id="WP_346820149.1">
    <property type="nucleotide sequence ID" value="NZ_JBDKWZ010000002.1"/>
</dbReference>
<feature type="signal peptide" evidence="8">
    <location>
        <begin position="1"/>
        <end position="19"/>
    </location>
</feature>
<organism evidence="10 11">
    <name type="scientific">Rapidithrix thailandica</name>
    <dbReference type="NCBI Taxonomy" id="413964"/>
    <lineage>
        <taxon>Bacteria</taxon>
        <taxon>Pseudomonadati</taxon>
        <taxon>Bacteroidota</taxon>
        <taxon>Cytophagia</taxon>
        <taxon>Cytophagales</taxon>
        <taxon>Flammeovirgaceae</taxon>
        <taxon>Rapidithrix</taxon>
    </lineage>
</organism>
<proteinExistence type="inferred from homology"/>
<evidence type="ECO:0000256" key="4">
    <source>
        <dbReference type="ARBA" id="ARBA00022692"/>
    </source>
</evidence>
<feature type="chain" id="PRO_5043578252" evidence="8">
    <location>
        <begin position="20"/>
        <end position="1048"/>
    </location>
</feature>
<feature type="domain" description="TonB-dependent receptor plug" evidence="9">
    <location>
        <begin position="116"/>
        <end position="217"/>
    </location>
</feature>
<evidence type="ECO:0000313" key="11">
    <source>
        <dbReference type="Proteomes" id="UP001403385"/>
    </source>
</evidence>
<dbReference type="InterPro" id="IPR012910">
    <property type="entry name" value="Plug_dom"/>
</dbReference>
<dbReference type="InterPro" id="IPR023996">
    <property type="entry name" value="TonB-dep_OMP_SusC/RagA"/>
</dbReference>
<dbReference type="Gene3D" id="2.40.170.20">
    <property type="entry name" value="TonB-dependent receptor, beta-barrel domain"/>
    <property type="match status" value="1"/>
</dbReference>
<keyword evidence="3 7" id="KW-1134">Transmembrane beta strand</keyword>
<dbReference type="AlphaFoldDB" id="A0AAW9S2S0"/>
<dbReference type="Pfam" id="PF13715">
    <property type="entry name" value="CarbopepD_reg_2"/>
    <property type="match status" value="1"/>
</dbReference>
<reference evidence="10 11" key="1">
    <citation type="submission" date="2024-04" db="EMBL/GenBank/DDBJ databases">
        <title>Novel genus in family Flammeovirgaceae.</title>
        <authorList>
            <person name="Nguyen T.H."/>
            <person name="Vuong T.Q."/>
            <person name="Le H."/>
            <person name="Kim S.-G."/>
        </authorList>
    </citation>
    <scope>NUCLEOTIDE SEQUENCE [LARGE SCALE GENOMIC DNA]</scope>
    <source>
        <strain evidence="10 11">JCM 23209</strain>
    </source>
</reference>
<dbReference type="InterPro" id="IPR008969">
    <property type="entry name" value="CarboxyPept-like_regulatory"/>
</dbReference>
<keyword evidence="5 7" id="KW-0472">Membrane</keyword>
<dbReference type="NCBIfam" id="TIGR04056">
    <property type="entry name" value="OMP_RagA_SusC"/>
    <property type="match status" value="1"/>
</dbReference>
<evidence type="ECO:0000256" key="6">
    <source>
        <dbReference type="ARBA" id="ARBA00023237"/>
    </source>
</evidence>